<accession>A0A8X6IGP2</accession>
<sequence length="120" mass="13972">MNTSRKKGESKQTQKPLVENRKTGEEERQNNKKSGVFHKSFRYSFPQMAGYGGDDNLTNALLNSVRYPPHQGLAGISPEFHRIRIVGYKFFPPGVPVTSIIRSLRLMFWLRWCYLCYLRC</sequence>
<dbReference type="EMBL" id="BMAW01089958">
    <property type="protein sequence ID" value="GFS42402.1"/>
    <property type="molecule type" value="Genomic_DNA"/>
</dbReference>
<evidence type="ECO:0000256" key="1">
    <source>
        <dbReference type="SAM" id="MobiDB-lite"/>
    </source>
</evidence>
<evidence type="ECO:0000313" key="2">
    <source>
        <dbReference type="EMBL" id="GFS42402.1"/>
    </source>
</evidence>
<protein>
    <submittedName>
        <fullName evidence="2">Uncharacterized protein</fullName>
    </submittedName>
</protein>
<proteinExistence type="predicted"/>
<name>A0A8X6IGP2_NEPPI</name>
<gene>
    <name evidence="2" type="ORF">NPIL_136471</name>
</gene>
<comment type="caution">
    <text evidence="2">The sequence shown here is derived from an EMBL/GenBank/DDBJ whole genome shotgun (WGS) entry which is preliminary data.</text>
</comment>
<feature type="compositionally biased region" description="Basic and acidic residues" evidence="1">
    <location>
        <begin position="1"/>
        <end position="30"/>
    </location>
</feature>
<organism evidence="2 3">
    <name type="scientific">Nephila pilipes</name>
    <name type="common">Giant wood spider</name>
    <name type="synonym">Nephila maculata</name>
    <dbReference type="NCBI Taxonomy" id="299642"/>
    <lineage>
        <taxon>Eukaryota</taxon>
        <taxon>Metazoa</taxon>
        <taxon>Ecdysozoa</taxon>
        <taxon>Arthropoda</taxon>
        <taxon>Chelicerata</taxon>
        <taxon>Arachnida</taxon>
        <taxon>Araneae</taxon>
        <taxon>Araneomorphae</taxon>
        <taxon>Entelegynae</taxon>
        <taxon>Araneoidea</taxon>
        <taxon>Nephilidae</taxon>
        <taxon>Nephila</taxon>
    </lineage>
</organism>
<dbReference type="Proteomes" id="UP000887013">
    <property type="component" value="Unassembled WGS sequence"/>
</dbReference>
<feature type="region of interest" description="Disordered" evidence="1">
    <location>
        <begin position="1"/>
        <end position="35"/>
    </location>
</feature>
<reference evidence="2" key="1">
    <citation type="submission" date="2020-08" db="EMBL/GenBank/DDBJ databases">
        <title>Multicomponent nature underlies the extraordinary mechanical properties of spider dragline silk.</title>
        <authorList>
            <person name="Kono N."/>
            <person name="Nakamura H."/>
            <person name="Mori M."/>
            <person name="Yoshida Y."/>
            <person name="Ohtoshi R."/>
            <person name="Malay A.D."/>
            <person name="Moran D.A.P."/>
            <person name="Tomita M."/>
            <person name="Numata K."/>
            <person name="Arakawa K."/>
        </authorList>
    </citation>
    <scope>NUCLEOTIDE SEQUENCE</scope>
</reference>
<evidence type="ECO:0000313" key="3">
    <source>
        <dbReference type="Proteomes" id="UP000887013"/>
    </source>
</evidence>
<keyword evidence="3" id="KW-1185">Reference proteome</keyword>
<dbReference type="AlphaFoldDB" id="A0A8X6IGP2"/>